<reference evidence="2" key="1">
    <citation type="journal article" date="2018" name="Nat. Microbiol.">
        <title>Leveraging single-cell genomics to expand the fungal tree of life.</title>
        <authorList>
            <person name="Ahrendt S.R."/>
            <person name="Quandt C.A."/>
            <person name="Ciobanu D."/>
            <person name="Clum A."/>
            <person name="Salamov A."/>
            <person name="Andreopoulos B."/>
            <person name="Cheng J.F."/>
            <person name="Woyke T."/>
            <person name="Pelin A."/>
            <person name="Henrissat B."/>
            <person name="Reynolds N.K."/>
            <person name="Benny G.L."/>
            <person name="Smith M.E."/>
            <person name="James T.Y."/>
            <person name="Grigoriev I.V."/>
        </authorList>
    </citation>
    <scope>NUCLEOTIDE SEQUENCE [LARGE SCALE GENOMIC DNA]</scope>
</reference>
<evidence type="ECO:0000313" key="2">
    <source>
        <dbReference type="Proteomes" id="UP000269721"/>
    </source>
</evidence>
<gene>
    <name evidence="1" type="ORF">BDK51DRAFT_38853</name>
</gene>
<sequence length="60" mass="6435">MTASTEAPVQTKWDTKVAEFHGGQEWAELDNFVEDFSVTTNGLGIPKKALAAAREAKAVA</sequence>
<name>A0A4P9VWP4_9FUNG</name>
<dbReference type="EMBL" id="ML001658">
    <property type="protein sequence ID" value="RKO83103.1"/>
    <property type="molecule type" value="Genomic_DNA"/>
</dbReference>
<keyword evidence="2" id="KW-1185">Reference proteome</keyword>
<protein>
    <submittedName>
        <fullName evidence="1">Uncharacterized protein</fullName>
    </submittedName>
</protein>
<dbReference type="OrthoDB" id="2108at2759"/>
<evidence type="ECO:0000313" key="1">
    <source>
        <dbReference type="EMBL" id="RKO83103.1"/>
    </source>
</evidence>
<organism evidence="1 2">
    <name type="scientific">Blyttiomyces helicus</name>
    <dbReference type="NCBI Taxonomy" id="388810"/>
    <lineage>
        <taxon>Eukaryota</taxon>
        <taxon>Fungi</taxon>
        <taxon>Fungi incertae sedis</taxon>
        <taxon>Chytridiomycota</taxon>
        <taxon>Chytridiomycota incertae sedis</taxon>
        <taxon>Chytridiomycetes</taxon>
        <taxon>Chytridiomycetes incertae sedis</taxon>
        <taxon>Blyttiomyces</taxon>
    </lineage>
</organism>
<dbReference type="AlphaFoldDB" id="A0A4P9VWP4"/>
<dbReference type="Proteomes" id="UP000269721">
    <property type="component" value="Unassembled WGS sequence"/>
</dbReference>
<proteinExistence type="predicted"/>
<accession>A0A4P9VWP4</accession>